<keyword evidence="3" id="KW-1185">Reference proteome</keyword>
<feature type="transmembrane region" description="Helical" evidence="1">
    <location>
        <begin position="59"/>
        <end position="79"/>
    </location>
</feature>
<name>A0A7W0BXE5_9BACL</name>
<feature type="transmembrane region" description="Helical" evidence="1">
    <location>
        <begin position="6"/>
        <end position="24"/>
    </location>
</feature>
<evidence type="ECO:0000313" key="2">
    <source>
        <dbReference type="EMBL" id="MBA2872246.1"/>
    </source>
</evidence>
<dbReference type="RefSeq" id="WP_181538036.1">
    <property type="nucleotide sequence ID" value="NZ_JACDUU010000006.1"/>
</dbReference>
<keyword evidence="1" id="KW-1133">Transmembrane helix</keyword>
<dbReference type="Proteomes" id="UP000580891">
    <property type="component" value="Unassembled WGS sequence"/>
</dbReference>
<comment type="caution">
    <text evidence="2">The sequence shown here is derived from an EMBL/GenBank/DDBJ whole genome shotgun (WGS) entry which is preliminary data.</text>
</comment>
<dbReference type="EMBL" id="JACDUU010000006">
    <property type="protein sequence ID" value="MBA2872246.1"/>
    <property type="molecule type" value="Genomic_DNA"/>
</dbReference>
<feature type="transmembrane region" description="Helical" evidence="1">
    <location>
        <begin position="36"/>
        <end position="53"/>
    </location>
</feature>
<accession>A0A7W0BXE5</accession>
<proteinExistence type="predicted"/>
<sequence length="81" mass="9577">MSLVLFSIFFILVGLFVMWIAIFGNQKEVKEFGSGIPANFFDFFLMIIYKLFPPILRRIFLFLLGLGLVVGFIYLLFFYRF</sequence>
<evidence type="ECO:0000256" key="1">
    <source>
        <dbReference type="SAM" id="Phobius"/>
    </source>
</evidence>
<organism evidence="2 3">
    <name type="scientific">[Anoxybacillus] calidus</name>
    <dbReference type="NCBI Taxonomy" id="575178"/>
    <lineage>
        <taxon>Bacteria</taxon>
        <taxon>Bacillati</taxon>
        <taxon>Bacillota</taxon>
        <taxon>Bacilli</taxon>
        <taxon>Bacillales</taxon>
        <taxon>Anoxybacillaceae</taxon>
        <taxon>Paranoxybacillus</taxon>
    </lineage>
</organism>
<gene>
    <name evidence="2" type="ORF">HNQ85_002555</name>
</gene>
<protein>
    <submittedName>
        <fullName evidence="2">Uncharacterized protein</fullName>
    </submittedName>
</protein>
<evidence type="ECO:0000313" key="3">
    <source>
        <dbReference type="Proteomes" id="UP000580891"/>
    </source>
</evidence>
<keyword evidence="1" id="KW-0472">Membrane</keyword>
<reference evidence="2 3" key="1">
    <citation type="submission" date="2020-07" db="EMBL/GenBank/DDBJ databases">
        <title>Genomic Encyclopedia of Type Strains, Phase IV (KMG-IV): sequencing the most valuable type-strain genomes for metagenomic binning, comparative biology and taxonomic classification.</title>
        <authorList>
            <person name="Goeker M."/>
        </authorList>
    </citation>
    <scope>NUCLEOTIDE SEQUENCE [LARGE SCALE GENOMIC DNA]</scope>
    <source>
        <strain evidence="2 3">DSM 25220</strain>
    </source>
</reference>
<keyword evidence="1" id="KW-0812">Transmembrane</keyword>
<dbReference type="AlphaFoldDB" id="A0A7W0BXE5"/>